<reference evidence="8 9" key="1">
    <citation type="journal article" date="2011" name="Proc. Natl. Acad. Sci. U.S.A.">
        <title>Evolutionary erosion of yeast sex chromosomes by mating-type switching accidents.</title>
        <authorList>
            <person name="Gordon J.L."/>
            <person name="Armisen D."/>
            <person name="Proux-Wera E."/>
            <person name="Oheigeartaigh S.S."/>
            <person name="Byrne K.P."/>
            <person name="Wolfe K.H."/>
        </authorList>
    </citation>
    <scope>NUCLEOTIDE SEQUENCE [LARGE SCALE GENOMIC DNA]</scope>
    <source>
        <strain evidence="9">ATCC 76901 / BCRC 22586 / CBS 4309 / NBRC 1992 / NRRL Y-12630</strain>
    </source>
</reference>
<name>G0VAT1_NAUCA</name>
<keyword evidence="7" id="KW-0256">Endoplasmic reticulum</keyword>
<evidence type="ECO:0000256" key="3">
    <source>
        <dbReference type="ARBA" id="ARBA00022692"/>
    </source>
</evidence>
<dbReference type="GeneID" id="96902514"/>
<comment type="caution">
    <text evidence="7">Lacks conserved residue(s) required for the propagation of feature annotation.</text>
</comment>
<dbReference type="OMA" id="DFMIEDC"/>
<feature type="transmembrane region" description="Helical" evidence="7">
    <location>
        <begin position="224"/>
        <end position="242"/>
    </location>
</feature>
<dbReference type="GO" id="GO:0000329">
    <property type="term" value="C:fungal-type vacuole membrane"/>
    <property type="evidence" value="ECO:0007669"/>
    <property type="project" value="EnsemblFungi"/>
</dbReference>
<feature type="signal peptide" evidence="7">
    <location>
        <begin position="1"/>
        <end position="23"/>
    </location>
</feature>
<feature type="chain" id="PRO_5016477851" description="Post-GPI attachment to proteins factor 3" evidence="7">
    <location>
        <begin position="24"/>
        <end position="360"/>
    </location>
</feature>
<keyword evidence="6 7" id="KW-0472">Membrane</keyword>
<keyword evidence="5 7" id="KW-1133">Transmembrane helix</keyword>
<evidence type="ECO:0000256" key="1">
    <source>
        <dbReference type="ARBA" id="ARBA00004127"/>
    </source>
</evidence>
<dbReference type="EMBL" id="HE576753">
    <property type="protein sequence ID" value="CCC68958.1"/>
    <property type="molecule type" value="Genomic_DNA"/>
</dbReference>
<dbReference type="PANTHER" id="PTHR13148">
    <property type="entry name" value="PER1-RELATED"/>
    <property type="match status" value="1"/>
</dbReference>
<feature type="transmembrane region" description="Helical" evidence="7">
    <location>
        <begin position="159"/>
        <end position="182"/>
    </location>
</feature>
<gene>
    <name evidence="8" type="primary">NCAS0B08740</name>
    <name evidence="8" type="ordered locus">NCAS_0B08740</name>
</gene>
<dbReference type="PANTHER" id="PTHR13148:SF0">
    <property type="entry name" value="POST-GPI ATTACHMENT TO PROTEINS FACTOR 3"/>
    <property type="match status" value="1"/>
</dbReference>
<dbReference type="RefSeq" id="XP_003675328.1">
    <property type="nucleotide sequence ID" value="XM_003675280.1"/>
</dbReference>
<keyword evidence="9" id="KW-1185">Reference proteome</keyword>
<dbReference type="OrthoDB" id="419770at2759"/>
<proteinExistence type="inferred from homology"/>
<dbReference type="GO" id="GO:0006506">
    <property type="term" value="P:GPI anchor biosynthetic process"/>
    <property type="evidence" value="ECO:0007669"/>
    <property type="project" value="UniProtKB-KW"/>
</dbReference>
<dbReference type="STRING" id="1064592.G0VAT1"/>
<feature type="transmembrane region" description="Helical" evidence="7">
    <location>
        <begin position="121"/>
        <end position="138"/>
    </location>
</feature>
<keyword evidence="3 7" id="KW-0812">Transmembrane</keyword>
<evidence type="ECO:0000313" key="9">
    <source>
        <dbReference type="Proteomes" id="UP000001640"/>
    </source>
</evidence>
<evidence type="ECO:0000256" key="7">
    <source>
        <dbReference type="RuleBase" id="RU365066"/>
    </source>
</evidence>
<sequence length="360" mass="42805">MVSRLSTWQLLTLFLVVCRDVLASPGDNLDEFIDCCFACEYKRSCPHSQIHYIDPEKNVFANAAFDQTPVVLETFLLWDCISDCDYQCQHIITKMRIAHDEEIYQFHGKWPFVRYFTTQEFFSTIFSIGNFIPHYYGYQKLMKKINSDRFRGDNGRKVSILRNYVYVSIAGMLAWTASTIFHWRDLLITEKLDYFFAGFTVLTAFHAIFARMTSLALYPQLHRIFSGSVVFIFLLHILRLYIDWSYTYNMRFNIFFGLLQYGLLLMLAYQNYKYLQQKKIVSRSFYDLPYSRQVFQLCLIPIIMVVSTALAMSLEVFDFFSYTWQIDAHAIWHFCTIWPSWFLYDFFITDFELIATDLTK</sequence>
<dbReference type="GO" id="GO:0030026">
    <property type="term" value="P:intracellular manganese ion homeostasis"/>
    <property type="evidence" value="ECO:0007669"/>
    <property type="project" value="EnsemblFungi"/>
</dbReference>
<dbReference type="GO" id="GO:0016788">
    <property type="term" value="F:hydrolase activity, acting on ester bonds"/>
    <property type="evidence" value="ECO:0007669"/>
    <property type="project" value="TreeGrafter"/>
</dbReference>
<feature type="transmembrane region" description="Helical" evidence="7">
    <location>
        <begin position="254"/>
        <end position="272"/>
    </location>
</feature>
<comment type="similarity">
    <text evidence="7">Belongs to the PGAP3 family.</text>
</comment>
<dbReference type="InterPro" id="IPR007217">
    <property type="entry name" value="Per1-like"/>
</dbReference>
<dbReference type="eggNOG" id="KOG2970">
    <property type="taxonomic scope" value="Eukaryota"/>
</dbReference>
<dbReference type="AlphaFoldDB" id="G0VAT1"/>
<comment type="subcellular location">
    <subcellularLocation>
        <location evidence="1">Endomembrane system</location>
        <topology evidence="1">Multi-pass membrane protein</topology>
    </subcellularLocation>
    <subcellularLocation>
        <location evidence="7">Endoplasmic reticulum membrane</location>
        <topology evidence="7">Multi-pass membrane protein</topology>
    </subcellularLocation>
</comment>
<dbReference type="GO" id="GO:0005789">
    <property type="term" value="C:endoplasmic reticulum membrane"/>
    <property type="evidence" value="ECO:0007669"/>
    <property type="project" value="UniProtKB-SubCell"/>
</dbReference>
<feature type="transmembrane region" description="Helical" evidence="7">
    <location>
        <begin position="293"/>
        <end position="314"/>
    </location>
</feature>
<dbReference type="Proteomes" id="UP000001640">
    <property type="component" value="Chromosome 2"/>
</dbReference>
<keyword evidence="4 7" id="KW-0732">Signal</keyword>
<dbReference type="InParanoid" id="G0VAT1"/>
<evidence type="ECO:0000256" key="6">
    <source>
        <dbReference type="ARBA" id="ARBA00023136"/>
    </source>
</evidence>
<feature type="transmembrane region" description="Helical" evidence="7">
    <location>
        <begin position="194"/>
        <end position="212"/>
    </location>
</feature>
<evidence type="ECO:0000256" key="5">
    <source>
        <dbReference type="ARBA" id="ARBA00022989"/>
    </source>
</evidence>
<dbReference type="FunCoup" id="G0VAT1">
    <property type="interactions" value="200"/>
</dbReference>
<dbReference type="Pfam" id="PF04080">
    <property type="entry name" value="Per1"/>
    <property type="match status" value="1"/>
</dbReference>
<protein>
    <recommendedName>
        <fullName evidence="7">Post-GPI attachment to proteins factor 3</fullName>
    </recommendedName>
</protein>
<keyword evidence="2 7" id="KW-0337">GPI-anchor biosynthesis</keyword>
<evidence type="ECO:0000256" key="2">
    <source>
        <dbReference type="ARBA" id="ARBA00022502"/>
    </source>
</evidence>
<accession>G0VAT1</accession>
<dbReference type="KEGG" id="ncs:NCAS_0B08740"/>
<reference key="2">
    <citation type="submission" date="2011-08" db="EMBL/GenBank/DDBJ databases">
        <title>Genome sequence of Naumovozyma castellii.</title>
        <authorList>
            <person name="Gordon J.L."/>
            <person name="Armisen D."/>
            <person name="Proux-Wera E."/>
            <person name="OhEigeartaigh S.S."/>
            <person name="Byrne K.P."/>
            <person name="Wolfe K.H."/>
        </authorList>
    </citation>
    <scope>NUCLEOTIDE SEQUENCE</scope>
    <source>
        <strain>Type strain:CBS 4309</strain>
    </source>
</reference>
<evidence type="ECO:0000256" key="4">
    <source>
        <dbReference type="ARBA" id="ARBA00022729"/>
    </source>
</evidence>
<comment type="function">
    <text evidence="7">Involved in the lipid remodeling steps of GPI-anchor maturation.</text>
</comment>
<evidence type="ECO:0000313" key="8">
    <source>
        <dbReference type="EMBL" id="CCC68958.1"/>
    </source>
</evidence>
<organism evidence="8 9">
    <name type="scientific">Naumovozyma castellii</name>
    <name type="common">Yeast</name>
    <name type="synonym">Saccharomyces castellii</name>
    <dbReference type="NCBI Taxonomy" id="27288"/>
    <lineage>
        <taxon>Eukaryota</taxon>
        <taxon>Fungi</taxon>
        <taxon>Dikarya</taxon>
        <taxon>Ascomycota</taxon>
        <taxon>Saccharomycotina</taxon>
        <taxon>Saccharomycetes</taxon>
        <taxon>Saccharomycetales</taxon>
        <taxon>Saccharomycetaceae</taxon>
        <taxon>Naumovozyma</taxon>
    </lineage>
</organism>
<dbReference type="HOGENOM" id="CLU_032917_1_1_1"/>